<evidence type="ECO:0000313" key="1">
    <source>
        <dbReference type="EMBL" id="CAG8489974.1"/>
    </source>
</evidence>
<organism evidence="1 2">
    <name type="scientific">Cetraspora pellucida</name>
    <dbReference type="NCBI Taxonomy" id="1433469"/>
    <lineage>
        <taxon>Eukaryota</taxon>
        <taxon>Fungi</taxon>
        <taxon>Fungi incertae sedis</taxon>
        <taxon>Mucoromycota</taxon>
        <taxon>Glomeromycotina</taxon>
        <taxon>Glomeromycetes</taxon>
        <taxon>Diversisporales</taxon>
        <taxon>Gigasporaceae</taxon>
        <taxon>Cetraspora</taxon>
    </lineage>
</organism>
<dbReference type="EMBL" id="CAJVPW010001694">
    <property type="protein sequence ID" value="CAG8489974.1"/>
    <property type="molecule type" value="Genomic_DNA"/>
</dbReference>
<gene>
    <name evidence="1" type="ORF">SPELUC_LOCUS2516</name>
</gene>
<name>A0ACA9KTH0_9GLOM</name>
<keyword evidence="2" id="KW-1185">Reference proteome</keyword>
<evidence type="ECO:0000313" key="2">
    <source>
        <dbReference type="Proteomes" id="UP000789366"/>
    </source>
</evidence>
<reference evidence="1" key="1">
    <citation type="submission" date="2021-06" db="EMBL/GenBank/DDBJ databases">
        <authorList>
            <person name="Kallberg Y."/>
            <person name="Tangrot J."/>
            <person name="Rosling A."/>
        </authorList>
    </citation>
    <scope>NUCLEOTIDE SEQUENCE</scope>
    <source>
        <strain evidence="1">28 12/20/2015</strain>
    </source>
</reference>
<accession>A0ACA9KTH0</accession>
<sequence>MNLEEYIDYPEEKKTYEVLSDHEIGNLAINSEPKEDISDKDDDSTEMHQVTHNEALNATYLLEQYLLQQDLCNTAQLKYDKALSNLQKMIRKLQNTSFKQLDFEAFFELVD</sequence>
<protein>
    <submittedName>
        <fullName evidence="1">15201_t:CDS:1</fullName>
    </submittedName>
</protein>
<dbReference type="Proteomes" id="UP000789366">
    <property type="component" value="Unassembled WGS sequence"/>
</dbReference>
<proteinExistence type="predicted"/>
<comment type="caution">
    <text evidence="1">The sequence shown here is derived from an EMBL/GenBank/DDBJ whole genome shotgun (WGS) entry which is preliminary data.</text>
</comment>